<dbReference type="Proteomes" id="UP000243459">
    <property type="component" value="Chromosome 9"/>
</dbReference>
<dbReference type="EMBL" id="CM007389">
    <property type="protein sequence ID" value="ONK58216.1"/>
    <property type="molecule type" value="Genomic_DNA"/>
</dbReference>
<evidence type="ECO:0000313" key="1">
    <source>
        <dbReference type="EMBL" id="ONK58216.1"/>
    </source>
</evidence>
<protein>
    <submittedName>
        <fullName evidence="1">Uncharacterized protein</fullName>
    </submittedName>
</protein>
<keyword evidence="2" id="KW-1185">Reference proteome</keyword>
<organism evidence="1 2">
    <name type="scientific">Asparagus officinalis</name>
    <name type="common">Garden asparagus</name>
    <dbReference type="NCBI Taxonomy" id="4686"/>
    <lineage>
        <taxon>Eukaryota</taxon>
        <taxon>Viridiplantae</taxon>
        <taxon>Streptophyta</taxon>
        <taxon>Embryophyta</taxon>
        <taxon>Tracheophyta</taxon>
        <taxon>Spermatophyta</taxon>
        <taxon>Magnoliopsida</taxon>
        <taxon>Liliopsida</taxon>
        <taxon>Asparagales</taxon>
        <taxon>Asparagaceae</taxon>
        <taxon>Asparagoideae</taxon>
        <taxon>Asparagus</taxon>
    </lineage>
</organism>
<dbReference type="AlphaFoldDB" id="A0A5P1EBB7"/>
<sequence length="95" mass="10753">MEEAIVATATATAIPAQEAKVIVIDERSPIREKEVEIHMVEAEEAEALIEAEVACDELAEFAHRSISHTMTRSLERCRMLAFTNDSQATWFTKFW</sequence>
<reference evidence="2" key="1">
    <citation type="journal article" date="2017" name="Nat. Commun.">
        <title>The asparagus genome sheds light on the origin and evolution of a young Y chromosome.</title>
        <authorList>
            <person name="Harkess A."/>
            <person name="Zhou J."/>
            <person name="Xu C."/>
            <person name="Bowers J.E."/>
            <person name="Van der Hulst R."/>
            <person name="Ayyampalayam S."/>
            <person name="Mercati F."/>
            <person name="Riccardi P."/>
            <person name="McKain M.R."/>
            <person name="Kakrana A."/>
            <person name="Tang H."/>
            <person name="Ray J."/>
            <person name="Groenendijk J."/>
            <person name="Arikit S."/>
            <person name="Mathioni S.M."/>
            <person name="Nakano M."/>
            <person name="Shan H."/>
            <person name="Telgmann-Rauber A."/>
            <person name="Kanno A."/>
            <person name="Yue Z."/>
            <person name="Chen H."/>
            <person name="Li W."/>
            <person name="Chen Y."/>
            <person name="Xu X."/>
            <person name="Zhang Y."/>
            <person name="Luo S."/>
            <person name="Chen H."/>
            <person name="Gao J."/>
            <person name="Mao Z."/>
            <person name="Pires J.C."/>
            <person name="Luo M."/>
            <person name="Kudrna D."/>
            <person name="Wing R.A."/>
            <person name="Meyers B.C."/>
            <person name="Yi K."/>
            <person name="Kong H."/>
            <person name="Lavrijsen P."/>
            <person name="Sunseri F."/>
            <person name="Falavigna A."/>
            <person name="Ye Y."/>
            <person name="Leebens-Mack J.H."/>
            <person name="Chen G."/>
        </authorList>
    </citation>
    <scope>NUCLEOTIDE SEQUENCE [LARGE SCALE GENOMIC DNA]</scope>
    <source>
        <strain evidence="2">cv. DH0086</strain>
    </source>
</reference>
<proteinExistence type="predicted"/>
<name>A0A5P1EBB7_ASPOF</name>
<accession>A0A5P1EBB7</accession>
<evidence type="ECO:0000313" key="2">
    <source>
        <dbReference type="Proteomes" id="UP000243459"/>
    </source>
</evidence>
<gene>
    <name evidence="1" type="ORF">A4U43_C09F9750</name>
</gene>
<dbReference type="Gramene" id="ONK58216">
    <property type="protein sequence ID" value="ONK58216"/>
    <property type="gene ID" value="A4U43_C09F9750"/>
</dbReference>